<keyword evidence="3" id="KW-0255">Endonuclease</keyword>
<dbReference type="InterPro" id="IPR014832">
    <property type="entry name" value="TnsA_C"/>
</dbReference>
<gene>
    <name evidence="3" type="ORF">ACFFK0_06585</name>
</gene>
<proteinExistence type="predicted"/>
<dbReference type="InterPro" id="IPR036388">
    <property type="entry name" value="WH-like_DNA-bd_sf"/>
</dbReference>
<accession>A0ABV6DHN4</accession>
<dbReference type="Pfam" id="PF08721">
    <property type="entry name" value="Tn7_Tnp_TnsA_C"/>
    <property type="match status" value="1"/>
</dbReference>
<sequence length="281" mass="32969">MARRSQQWKDSTLKRFLDEGRGQGEEDFKPWLKVSDISSKGRVTRLYSKKLNRTIHLLTDSQTRYFYLLEFDDRVVSVKEQFPLLSIADIMDQLDESLVKRLKNRDGTPHVLVTTFLITAKDENGQLRTYARSIKDRNELEKKDTLERLEIQRRFFESQKIDWAVVTSEEIPHQRSRNIEWVLPALYIEDAGLTEQEAQYYSTYIIEAFRSTKEPVRGLLDAFEREMKQEKGLGVFLFRYLIASKQIEINLDQEININHTPEQMEVIVRESVGVGRNVCSG</sequence>
<keyword evidence="3" id="KW-0378">Hydrolase</keyword>
<evidence type="ECO:0000313" key="3">
    <source>
        <dbReference type="EMBL" id="MFC0212124.1"/>
    </source>
</evidence>
<organism evidence="3 4">
    <name type="scientific">Paenibacillus chartarius</name>
    <dbReference type="NCBI Taxonomy" id="747481"/>
    <lineage>
        <taxon>Bacteria</taxon>
        <taxon>Bacillati</taxon>
        <taxon>Bacillota</taxon>
        <taxon>Bacilli</taxon>
        <taxon>Bacillales</taxon>
        <taxon>Paenibacillaceae</taxon>
        <taxon>Paenibacillus</taxon>
    </lineage>
</organism>
<feature type="domain" description="TnsA endonuclease C-terminal" evidence="1">
    <location>
        <begin position="170"/>
        <end position="251"/>
    </location>
</feature>
<dbReference type="SUPFAM" id="SSF52980">
    <property type="entry name" value="Restriction endonuclease-like"/>
    <property type="match status" value="1"/>
</dbReference>
<protein>
    <submittedName>
        <fullName evidence="3">TnsA endonuclease C-terminal domain-containing protein</fullName>
    </submittedName>
</protein>
<name>A0ABV6DHN4_9BACL</name>
<evidence type="ECO:0000259" key="2">
    <source>
        <dbReference type="Pfam" id="PF08722"/>
    </source>
</evidence>
<comment type="caution">
    <text evidence="3">The sequence shown here is derived from an EMBL/GenBank/DDBJ whole genome shotgun (WGS) entry which is preliminary data.</text>
</comment>
<dbReference type="CDD" id="cd22362">
    <property type="entry name" value="TnsA_endonuclease-like"/>
    <property type="match status" value="1"/>
</dbReference>
<keyword evidence="3" id="KW-0540">Nuclease</keyword>
<dbReference type="InterPro" id="IPR011335">
    <property type="entry name" value="Restrct_endonuc-II-like"/>
</dbReference>
<reference evidence="3 4" key="1">
    <citation type="submission" date="2024-09" db="EMBL/GenBank/DDBJ databases">
        <authorList>
            <person name="Sun Q."/>
            <person name="Mori K."/>
        </authorList>
    </citation>
    <scope>NUCLEOTIDE SEQUENCE [LARGE SCALE GENOMIC DNA]</scope>
    <source>
        <strain evidence="3 4">CCM 7759</strain>
    </source>
</reference>
<evidence type="ECO:0000259" key="1">
    <source>
        <dbReference type="Pfam" id="PF08721"/>
    </source>
</evidence>
<dbReference type="Pfam" id="PF08722">
    <property type="entry name" value="Tn7_TnsA-like_N"/>
    <property type="match status" value="1"/>
</dbReference>
<dbReference type="Proteomes" id="UP001589776">
    <property type="component" value="Unassembled WGS sequence"/>
</dbReference>
<dbReference type="InterPro" id="IPR014833">
    <property type="entry name" value="TnsA_N"/>
</dbReference>
<dbReference type="InterPro" id="IPR011856">
    <property type="entry name" value="tRNA_endonuc-like_dom_sf"/>
</dbReference>
<dbReference type="Gene3D" id="3.40.1350.10">
    <property type="match status" value="1"/>
</dbReference>
<dbReference type="EMBL" id="JBHLWN010000026">
    <property type="protein sequence ID" value="MFC0212124.1"/>
    <property type="molecule type" value="Genomic_DNA"/>
</dbReference>
<dbReference type="RefSeq" id="WP_377469216.1">
    <property type="nucleotide sequence ID" value="NZ_JBHLWN010000026.1"/>
</dbReference>
<evidence type="ECO:0000313" key="4">
    <source>
        <dbReference type="Proteomes" id="UP001589776"/>
    </source>
</evidence>
<dbReference type="Gene3D" id="1.10.10.10">
    <property type="entry name" value="Winged helix-like DNA-binding domain superfamily/Winged helix DNA-binding domain"/>
    <property type="match status" value="1"/>
</dbReference>
<keyword evidence="4" id="KW-1185">Reference proteome</keyword>
<dbReference type="GO" id="GO:0004519">
    <property type="term" value="F:endonuclease activity"/>
    <property type="evidence" value="ECO:0007669"/>
    <property type="project" value="UniProtKB-KW"/>
</dbReference>
<feature type="domain" description="TnsA endonuclease N-terminal" evidence="2">
    <location>
        <begin position="72"/>
        <end position="167"/>
    </location>
</feature>